<dbReference type="AlphaFoldDB" id="A0A0C9VQB4"/>
<accession>A0A0C9VQB4</accession>
<proteinExistence type="predicted"/>
<protein>
    <submittedName>
        <fullName evidence="1">Uncharacterized protein</fullName>
    </submittedName>
</protein>
<organism evidence="1 2">
    <name type="scientific">Sphaerobolus stellatus (strain SS14)</name>
    <dbReference type="NCBI Taxonomy" id="990650"/>
    <lineage>
        <taxon>Eukaryota</taxon>
        <taxon>Fungi</taxon>
        <taxon>Dikarya</taxon>
        <taxon>Basidiomycota</taxon>
        <taxon>Agaricomycotina</taxon>
        <taxon>Agaricomycetes</taxon>
        <taxon>Phallomycetidae</taxon>
        <taxon>Geastrales</taxon>
        <taxon>Sphaerobolaceae</taxon>
        <taxon>Sphaerobolus</taxon>
    </lineage>
</organism>
<dbReference type="HOGENOM" id="CLU_2814072_0_0_1"/>
<reference evidence="1 2" key="1">
    <citation type="submission" date="2014-06" db="EMBL/GenBank/DDBJ databases">
        <title>Evolutionary Origins and Diversification of the Mycorrhizal Mutualists.</title>
        <authorList>
            <consortium name="DOE Joint Genome Institute"/>
            <consortium name="Mycorrhizal Genomics Consortium"/>
            <person name="Kohler A."/>
            <person name="Kuo A."/>
            <person name="Nagy L.G."/>
            <person name="Floudas D."/>
            <person name="Copeland A."/>
            <person name="Barry K.W."/>
            <person name="Cichocki N."/>
            <person name="Veneault-Fourrey C."/>
            <person name="LaButti K."/>
            <person name="Lindquist E.A."/>
            <person name="Lipzen A."/>
            <person name="Lundell T."/>
            <person name="Morin E."/>
            <person name="Murat C."/>
            <person name="Riley R."/>
            <person name="Ohm R."/>
            <person name="Sun H."/>
            <person name="Tunlid A."/>
            <person name="Henrissat B."/>
            <person name="Grigoriev I.V."/>
            <person name="Hibbett D.S."/>
            <person name="Martin F."/>
        </authorList>
    </citation>
    <scope>NUCLEOTIDE SEQUENCE [LARGE SCALE GENOMIC DNA]</scope>
    <source>
        <strain evidence="1 2">SS14</strain>
    </source>
</reference>
<dbReference type="Proteomes" id="UP000054279">
    <property type="component" value="Unassembled WGS sequence"/>
</dbReference>
<name>A0A0C9VQB4_SPHS4</name>
<dbReference type="EMBL" id="KN837117">
    <property type="protein sequence ID" value="KIJ44462.1"/>
    <property type="molecule type" value="Genomic_DNA"/>
</dbReference>
<evidence type="ECO:0000313" key="2">
    <source>
        <dbReference type="Proteomes" id="UP000054279"/>
    </source>
</evidence>
<keyword evidence="2" id="KW-1185">Reference proteome</keyword>
<gene>
    <name evidence="1" type="ORF">M422DRAFT_252067</name>
</gene>
<sequence>MMEVALKAAIAKLEHAKVLVVRGEHVAWDMGGEEEGDSWHVEDAMLRMLCYWDGLRMHSDFKSPIKA</sequence>
<evidence type="ECO:0000313" key="1">
    <source>
        <dbReference type="EMBL" id="KIJ44462.1"/>
    </source>
</evidence>